<keyword evidence="2 8" id="KW-0547">Nucleotide-binding</keyword>
<dbReference type="EMBL" id="JANIBM010000022">
    <property type="protein sequence ID" value="MCQ8182372.1"/>
    <property type="molecule type" value="Genomic_DNA"/>
</dbReference>
<dbReference type="PROSITE" id="PS51161">
    <property type="entry name" value="ATP_CONE"/>
    <property type="match status" value="1"/>
</dbReference>
<keyword evidence="6 8" id="KW-0238">DNA-binding</keyword>
<name>A0ABT1UJG1_9GAMM</name>
<comment type="caution">
    <text evidence="10">The sequence shown here is derived from an EMBL/GenBank/DDBJ whole genome shotgun (WGS) entry which is preliminary data.</text>
</comment>
<reference evidence="10 11" key="1">
    <citation type="submission" date="2022-07" db="EMBL/GenBank/DDBJ databases">
        <title>Methylomonas rivi sp. nov., Methylomonas rosea sp. nov., Methylomonas aureus sp. nov. and Methylomonas subterranea sp. nov., four novel methanotrophs isolated from a freshwater creek and the deep terrestrial subsurface.</title>
        <authorList>
            <person name="Abin C."/>
            <person name="Sankaranarayanan K."/>
            <person name="Garner C."/>
            <person name="Sindelar R."/>
            <person name="Kotary K."/>
            <person name="Garner R."/>
            <person name="Barclay S."/>
            <person name="Lawson P."/>
            <person name="Krumholz L."/>
        </authorList>
    </citation>
    <scope>NUCLEOTIDE SEQUENCE [LARGE SCALE GENOMIC DNA]</scope>
    <source>
        <strain evidence="10 11">SURF-1</strain>
    </source>
</reference>
<dbReference type="InterPro" id="IPR005144">
    <property type="entry name" value="ATP-cone_dom"/>
</dbReference>
<evidence type="ECO:0000256" key="7">
    <source>
        <dbReference type="ARBA" id="ARBA00023163"/>
    </source>
</evidence>
<evidence type="ECO:0000256" key="6">
    <source>
        <dbReference type="ARBA" id="ARBA00023125"/>
    </source>
</evidence>
<protein>
    <recommendedName>
        <fullName evidence="8">Transcriptional repressor NrdR</fullName>
    </recommendedName>
</protein>
<evidence type="ECO:0000256" key="2">
    <source>
        <dbReference type="ARBA" id="ARBA00022741"/>
    </source>
</evidence>
<keyword evidence="1 8" id="KW-0678">Repressor</keyword>
<accession>A0ABT1UJG1</accession>
<proteinExistence type="inferred from homology"/>
<evidence type="ECO:0000256" key="1">
    <source>
        <dbReference type="ARBA" id="ARBA00022491"/>
    </source>
</evidence>
<evidence type="ECO:0000256" key="5">
    <source>
        <dbReference type="ARBA" id="ARBA00023015"/>
    </source>
</evidence>
<dbReference type="PANTHER" id="PTHR30455:SF2">
    <property type="entry name" value="TRANSCRIPTIONAL REPRESSOR NRDR"/>
    <property type="match status" value="1"/>
</dbReference>
<comment type="similarity">
    <text evidence="8">Belongs to the NrdR family.</text>
</comment>
<evidence type="ECO:0000259" key="9">
    <source>
        <dbReference type="PROSITE" id="PS51161"/>
    </source>
</evidence>
<dbReference type="PANTHER" id="PTHR30455">
    <property type="entry name" value="TRANSCRIPTIONAL REPRESSOR NRDR"/>
    <property type="match status" value="1"/>
</dbReference>
<dbReference type="InterPro" id="IPR055173">
    <property type="entry name" value="NrdR-like_N"/>
</dbReference>
<feature type="domain" description="ATP-cone" evidence="9">
    <location>
        <begin position="49"/>
        <end position="139"/>
    </location>
</feature>
<sequence length="152" mass="17439">MRCPFCAAQDTRVIDTRLADDGDQVKRRRECVACKERFTTFEVVELTLPRIIKRNGARQSFDEQKLRAGMQRALEKRPVQVDAVEAALSRIKKALTARGEREIPARELGEMVMNELKALDHVAFVRFASVYRSFQDVSDFTAVIENLQKHDV</sequence>
<evidence type="ECO:0000256" key="8">
    <source>
        <dbReference type="HAMAP-Rule" id="MF_00440"/>
    </source>
</evidence>
<evidence type="ECO:0000313" key="11">
    <source>
        <dbReference type="Proteomes" id="UP001524569"/>
    </source>
</evidence>
<dbReference type="Proteomes" id="UP001524569">
    <property type="component" value="Unassembled WGS sequence"/>
</dbReference>
<dbReference type="InterPro" id="IPR003796">
    <property type="entry name" value="RNR_NrdR-like"/>
</dbReference>
<dbReference type="NCBIfam" id="TIGR00244">
    <property type="entry name" value="transcriptional regulator NrdR"/>
    <property type="match status" value="1"/>
</dbReference>
<keyword evidence="3 8" id="KW-0863">Zinc-finger</keyword>
<keyword evidence="5 8" id="KW-0805">Transcription regulation</keyword>
<keyword evidence="4 8" id="KW-0067">ATP-binding</keyword>
<comment type="cofactor">
    <cofactor evidence="8">
        <name>Zn(2+)</name>
        <dbReference type="ChEBI" id="CHEBI:29105"/>
    </cofactor>
    <text evidence="8">Binds 1 zinc ion.</text>
</comment>
<keyword evidence="8" id="KW-0479">Metal-binding</keyword>
<organism evidence="10 11">
    <name type="scientific">Methylomonas aurea</name>
    <dbReference type="NCBI Taxonomy" id="2952224"/>
    <lineage>
        <taxon>Bacteria</taxon>
        <taxon>Pseudomonadati</taxon>
        <taxon>Pseudomonadota</taxon>
        <taxon>Gammaproteobacteria</taxon>
        <taxon>Methylococcales</taxon>
        <taxon>Methylococcaceae</taxon>
        <taxon>Methylomonas</taxon>
    </lineage>
</organism>
<keyword evidence="7 8" id="KW-0804">Transcription</keyword>
<evidence type="ECO:0000313" key="10">
    <source>
        <dbReference type="EMBL" id="MCQ8182372.1"/>
    </source>
</evidence>
<comment type="function">
    <text evidence="8">Negatively regulates transcription of bacterial ribonucleotide reductase nrd genes and operons by binding to NrdR-boxes.</text>
</comment>
<evidence type="ECO:0000256" key="3">
    <source>
        <dbReference type="ARBA" id="ARBA00022771"/>
    </source>
</evidence>
<dbReference type="HAMAP" id="MF_00440">
    <property type="entry name" value="NrdR"/>
    <property type="match status" value="1"/>
</dbReference>
<keyword evidence="8" id="KW-0862">Zinc</keyword>
<dbReference type="RefSeq" id="WP_256611676.1">
    <property type="nucleotide sequence ID" value="NZ_JANIBM010000022.1"/>
</dbReference>
<feature type="zinc finger region" evidence="8">
    <location>
        <begin position="3"/>
        <end position="34"/>
    </location>
</feature>
<gene>
    <name evidence="8 10" type="primary">nrdR</name>
    <name evidence="10" type="ORF">NP603_14720</name>
</gene>
<evidence type="ECO:0000256" key="4">
    <source>
        <dbReference type="ARBA" id="ARBA00022840"/>
    </source>
</evidence>
<keyword evidence="11" id="KW-1185">Reference proteome</keyword>
<dbReference type="Pfam" id="PF03477">
    <property type="entry name" value="ATP-cone"/>
    <property type="match status" value="1"/>
</dbReference>
<dbReference type="Pfam" id="PF22811">
    <property type="entry name" value="Zn_ribbon_NrdR"/>
    <property type="match status" value="1"/>
</dbReference>